<proteinExistence type="predicted"/>
<organism evidence="1 2">
    <name type="scientific">Dreissena polymorpha</name>
    <name type="common">Zebra mussel</name>
    <name type="synonym">Mytilus polymorpha</name>
    <dbReference type="NCBI Taxonomy" id="45954"/>
    <lineage>
        <taxon>Eukaryota</taxon>
        <taxon>Metazoa</taxon>
        <taxon>Spiralia</taxon>
        <taxon>Lophotrochozoa</taxon>
        <taxon>Mollusca</taxon>
        <taxon>Bivalvia</taxon>
        <taxon>Autobranchia</taxon>
        <taxon>Heteroconchia</taxon>
        <taxon>Euheterodonta</taxon>
        <taxon>Imparidentia</taxon>
        <taxon>Neoheterodontei</taxon>
        <taxon>Myida</taxon>
        <taxon>Dreissenoidea</taxon>
        <taxon>Dreissenidae</taxon>
        <taxon>Dreissena</taxon>
    </lineage>
</organism>
<dbReference type="EMBL" id="JAIWYP010000005">
    <property type="protein sequence ID" value="KAH3829491.1"/>
    <property type="molecule type" value="Genomic_DNA"/>
</dbReference>
<keyword evidence="2" id="KW-1185">Reference proteome</keyword>
<evidence type="ECO:0000313" key="2">
    <source>
        <dbReference type="Proteomes" id="UP000828390"/>
    </source>
</evidence>
<reference evidence="1" key="2">
    <citation type="submission" date="2020-11" db="EMBL/GenBank/DDBJ databases">
        <authorList>
            <person name="McCartney M.A."/>
            <person name="Auch B."/>
            <person name="Kono T."/>
            <person name="Mallez S."/>
            <person name="Becker A."/>
            <person name="Gohl D.M."/>
            <person name="Silverstein K.A.T."/>
            <person name="Koren S."/>
            <person name="Bechman K.B."/>
            <person name="Herman A."/>
            <person name="Abrahante J.E."/>
            <person name="Garbe J."/>
        </authorList>
    </citation>
    <scope>NUCLEOTIDE SEQUENCE</scope>
    <source>
        <strain evidence="1">Duluth1</strain>
        <tissue evidence="1">Whole animal</tissue>
    </source>
</reference>
<accession>A0A9D4JZE9</accession>
<name>A0A9D4JZE9_DREPO</name>
<gene>
    <name evidence="1" type="ORF">DPMN_131487</name>
</gene>
<reference evidence="1" key="1">
    <citation type="journal article" date="2019" name="bioRxiv">
        <title>The Genome of the Zebra Mussel, Dreissena polymorpha: A Resource for Invasive Species Research.</title>
        <authorList>
            <person name="McCartney M.A."/>
            <person name="Auch B."/>
            <person name="Kono T."/>
            <person name="Mallez S."/>
            <person name="Zhang Y."/>
            <person name="Obille A."/>
            <person name="Becker A."/>
            <person name="Abrahante J.E."/>
            <person name="Garbe J."/>
            <person name="Badalamenti J.P."/>
            <person name="Herman A."/>
            <person name="Mangelson H."/>
            <person name="Liachko I."/>
            <person name="Sullivan S."/>
            <person name="Sone E.D."/>
            <person name="Koren S."/>
            <person name="Silverstein K.A.T."/>
            <person name="Beckman K.B."/>
            <person name="Gohl D.M."/>
        </authorList>
    </citation>
    <scope>NUCLEOTIDE SEQUENCE</scope>
    <source>
        <strain evidence="1">Duluth1</strain>
        <tissue evidence="1">Whole animal</tissue>
    </source>
</reference>
<dbReference type="Proteomes" id="UP000828390">
    <property type="component" value="Unassembled WGS sequence"/>
</dbReference>
<sequence>MSKFAEIISLEIKTGPWTKHVQEIYSVEQLREAWISGRQLRCTDRLLHNIEVDKPVGRCFHEVRNIRAVNFGNAR</sequence>
<dbReference type="AlphaFoldDB" id="A0A9D4JZE9"/>
<evidence type="ECO:0000313" key="1">
    <source>
        <dbReference type="EMBL" id="KAH3829491.1"/>
    </source>
</evidence>
<protein>
    <submittedName>
        <fullName evidence="1">Uncharacterized protein</fullName>
    </submittedName>
</protein>
<comment type="caution">
    <text evidence="1">The sequence shown here is derived from an EMBL/GenBank/DDBJ whole genome shotgun (WGS) entry which is preliminary data.</text>
</comment>